<organism evidence="4">
    <name type="scientific">Pseudo-nitzschia australis</name>
    <dbReference type="NCBI Taxonomy" id="44445"/>
    <lineage>
        <taxon>Eukaryota</taxon>
        <taxon>Sar</taxon>
        <taxon>Stramenopiles</taxon>
        <taxon>Ochrophyta</taxon>
        <taxon>Bacillariophyta</taxon>
        <taxon>Bacillariophyceae</taxon>
        <taxon>Bacillariophycidae</taxon>
        <taxon>Bacillariales</taxon>
        <taxon>Bacillariaceae</taxon>
        <taxon>Pseudo-nitzschia</taxon>
    </lineage>
</organism>
<feature type="chain" id="PRO_5031036568" description="Peptidase M11 gametolysin domain-containing protein" evidence="2">
    <location>
        <begin position="27"/>
        <end position="822"/>
    </location>
</feature>
<dbReference type="AlphaFoldDB" id="A0A7S4EHY1"/>
<gene>
    <name evidence="4" type="ORF">PAUS00366_LOCUS7961</name>
</gene>
<proteinExistence type="predicted"/>
<dbReference type="SUPFAM" id="SSF55486">
    <property type="entry name" value="Metalloproteases ('zincins'), catalytic domain"/>
    <property type="match status" value="1"/>
</dbReference>
<feature type="compositionally biased region" description="Basic and acidic residues" evidence="1">
    <location>
        <begin position="253"/>
        <end position="262"/>
    </location>
</feature>
<keyword evidence="2" id="KW-0732">Signal</keyword>
<feature type="compositionally biased region" description="Low complexity" evidence="1">
    <location>
        <begin position="54"/>
        <end position="74"/>
    </location>
</feature>
<feature type="region of interest" description="Disordered" evidence="1">
    <location>
        <begin position="253"/>
        <end position="282"/>
    </location>
</feature>
<feature type="domain" description="Peptidase M11 gametolysin" evidence="3">
    <location>
        <begin position="276"/>
        <end position="451"/>
    </location>
</feature>
<dbReference type="Pfam" id="PF05548">
    <property type="entry name" value="Peptidase_M11"/>
    <property type="match status" value="1"/>
</dbReference>
<feature type="compositionally biased region" description="Polar residues" evidence="1">
    <location>
        <begin position="272"/>
        <end position="282"/>
    </location>
</feature>
<name>A0A7S4EHY1_9STRA</name>
<protein>
    <recommendedName>
        <fullName evidence="3">Peptidase M11 gametolysin domain-containing protein</fullName>
    </recommendedName>
</protein>
<reference evidence="4" key="1">
    <citation type="submission" date="2021-01" db="EMBL/GenBank/DDBJ databases">
        <authorList>
            <person name="Corre E."/>
            <person name="Pelletier E."/>
            <person name="Niang G."/>
            <person name="Scheremetjew M."/>
            <person name="Finn R."/>
            <person name="Kale V."/>
            <person name="Holt S."/>
            <person name="Cochrane G."/>
            <person name="Meng A."/>
            <person name="Brown T."/>
            <person name="Cohen L."/>
        </authorList>
    </citation>
    <scope>NUCLEOTIDE SEQUENCE</scope>
    <source>
        <strain evidence="4">10249 10 AB</strain>
    </source>
</reference>
<evidence type="ECO:0000259" key="3">
    <source>
        <dbReference type="Pfam" id="PF05548"/>
    </source>
</evidence>
<feature type="signal peptide" evidence="2">
    <location>
        <begin position="1"/>
        <end position="26"/>
    </location>
</feature>
<evidence type="ECO:0000313" key="4">
    <source>
        <dbReference type="EMBL" id="CAE0715209.1"/>
    </source>
</evidence>
<dbReference type="EMBL" id="HBIX01010523">
    <property type="protein sequence ID" value="CAE0715209.1"/>
    <property type="molecule type" value="Transcribed_RNA"/>
</dbReference>
<feature type="region of interest" description="Disordered" evidence="1">
    <location>
        <begin position="600"/>
        <end position="644"/>
    </location>
</feature>
<feature type="compositionally biased region" description="Low complexity" evidence="1">
    <location>
        <begin position="606"/>
        <end position="635"/>
    </location>
</feature>
<evidence type="ECO:0000256" key="1">
    <source>
        <dbReference type="SAM" id="MobiDB-lite"/>
    </source>
</evidence>
<feature type="region of interest" description="Disordered" evidence="1">
    <location>
        <begin position="29"/>
        <end position="76"/>
    </location>
</feature>
<dbReference type="InterPro" id="IPR008752">
    <property type="entry name" value="Peptidase_M11"/>
</dbReference>
<evidence type="ECO:0000256" key="2">
    <source>
        <dbReference type="SAM" id="SignalP"/>
    </source>
</evidence>
<accession>A0A7S4EHY1</accession>
<sequence length="822" mass="92696">MSSFTLLKATLFFVSSCCFMATTTTARPDETSITTSPFLRGGEESRKVKRTRTSSSSSSSSSTPTRHIPRIIPIGGDENENSIMECTLYLIDTEYEREEEEAKGQKWYCEFDEIVAQEQLEMNDPFVELNGISNDDLSRIILKGKEKSTSTLTTDFDSTNYNDSAQKVLESGRSVLRFRQGTIDRLAFTLNVEPSSVVEIVNTNYDDDEDRRLNNWVPVTMGGKRTLVVRITSYDGSVQPVDSTEEIRRAIFGEREGERELEPAPEGEPETDTNNNSKNGRISTRTQFERCSYNQMTLVPFDGTTLGDETRNIPPMQITDGIVDLPLSEEQSAKLAGIHKNNIMSYTREAAAAAFGDLRSQFDHVLYCLPEGVGGFLATAVVNRYNSWYTGNRCTSLPATMHEIGHNLGLNHAGELKTYDDKTGYMGLSGGRDTMKCFNVANAYKLRWYSKQTYSINPTKSQTGYQQFVVNGIADYRKTNLNREGNDNSTAINRKDRERMPLVILQLYQSMVGRDYYIGYNRKIGINEETEESPNEVLILEKLGPYYSPAETKLRGTLKVPGDVFTIENYDNMEGKFVNILLESISQDGKDAVIGVSTTKQPLPVPTSTSMAPSASTSPSVAPSVVSETPSAVPTKYSGDNDPLDKQLTDKGIKYKWKSSNNCEWVANRPNKRCSFRWKGKSVSEFWCQKTCLSSVVVDTNDDIDDRCKAGNDSTFSFNGFDRSIVKGCEWVRKRPKKTLQKEVQKEQNSISVLSRIVQALLTVPDCDASQQSWYVRTEYEYYSIGKHYHNILRRALFVFNHEIVIDRPLYGLKLYIFKNSF</sequence>